<comment type="caution">
    <text evidence="4">The sequence shown here is derived from an EMBL/GenBank/DDBJ whole genome shotgun (WGS) entry which is preliminary data.</text>
</comment>
<gene>
    <name evidence="4" type="ORF">DFP95_13338</name>
</gene>
<dbReference type="EMBL" id="QRDY01000033">
    <property type="protein sequence ID" value="RED52640.1"/>
    <property type="molecule type" value="Genomic_DNA"/>
</dbReference>
<protein>
    <submittedName>
        <fullName evidence="4">Putative damage-inducible protein DinB</fullName>
    </submittedName>
</protein>
<name>A0A3D9HT85_9BACL</name>
<evidence type="ECO:0000256" key="3">
    <source>
        <dbReference type="PIRSR" id="PIRSR607837-1"/>
    </source>
</evidence>
<evidence type="ECO:0000313" key="5">
    <source>
        <dbReference type="Proteomes" id="UP000256869"/>
    </source>
</evidence>
<keyword evidence="5" id="KW-1185">Reference proteome</keyword>
<reference evidence="4 5" key="1">
    <citation type="submission" date="2018-07" db="EMBL/GenBank/DDBJ databases">
        <title>Genomic Encyclopedia of Type Strains, Phase III (KMG-III): the genomes of soil and plant-associated and newly described type strains.</title>
        <authorList>
            <person name="Whitman W."/>
        </authorList>
    </citation>
    <scope>NUCLEOTIDE SEQUENCE [LARGE SCALE GENOMIC DNA]</scope>
    <source>
        <strain evidence="4 5">CECT 8236</strain>
    </source>
</reference>
<dbReference type="GO" id="GO:0046872">
    <property type="term" value="F:metal ion binding"/>
    <property type="evidence" value="ECO:0007669"/>
    <property type="project" value="UniProtKB-KW"/>
</dbReference>
<organism evidence="4 5">
    <name type="scientific">Cohnella lupini</name>
    <dbReference type="NCBI Taxonomy" id="1294267"/>
    <lineage>
        <taxon>Bacteria</taxon>
        <taxon>Bacillati</taxon>
        <taxon>Bacillota</taxon>
        <taxon>Bacilli</taxon>
        <taxon>Bacillales</taxon>
        <taxon>Paenibacillaceae</taxon>
        <taxon>Cohnella</taxon>
    </lineage>
</organism>
<proteinExistence type="inferred from homology"/>
<dbReference type="PANTHER" id="PTHR37302">
    <property type="entry name" value="SLR1116 PROTEIN"/>
    <property type="match status" value="1"/>
</dbReference>
<feature type="binding site" evidence="3">
    <location>
        <position position="127"/>
    </location>
    <ligand>
        <name>a divalent metal cation</name>
        <dbReference type="ChEBI" id="CHEBI:60240"/>
    </ligand>
</feature>
<dbReference type="PANTHER" id="PTHR37302:SF3">
    <property type="entry name" value="DAMAGE-INDUCIBLE PROTEIN DINB"/>
    <property type="match status" value="1"/>
</dbReference>
<dbReference type="InterPro" id="IPR034660">
    <property type="entry name" value="DinB/YfiT-like"/>
</dbReference>
<evidence type="ECO:0000313" key="4">
    <source>
        <dbReference type="EMBL" id="RED52640.1"/>
    </source>
</evidence>
<dbReference type="OrthoDB" id="25666at2"/>
<feature type="binding site" evidence="3">
    <location>
        <position position="44"/>
    </location>
    <ligand>
        <name>a divalent metal cation</name>
        <dbReference type="ChEBI" id="CHEBI:60240"/>
    </ligand>
</feature>
<dbReference type="InterPro" id="IPR007837">
    <property type="entry name" value="DinB"/>
</dbReference>
<dbReference type="Gene3D" id="1.20.120.450">
    <property type="entry name" value="dinb family like domain"/>
    <property type="match status" value="1"/>
</dbReference>
<accession>A0A3D9HT85</accession>
<keyword evidence="2 3" id="KW-0479">Metal-binding</keyword>
<dbReference type="AlphaFoldDB" id="A0A3D9HT85"/>
<dbReference type="Pfam" id="PF05163">
    <property type="entry name" value="DinB"/>
    <property type="match status" value="1"/>
</dbReference>
<evidence type="ECO:0000256" key="2">
    <source>
        <dbReference type="ARBA" id="ARBA00022723"/>
    </source>
</evidence>
<dbReference type="SUPFAM" id="SSF109854">
    <property type="entry name" value="DinB/YfiT-like putative metalloenzymes"/>
    <property type="match status" value="1"/>
</dbReference>
<feature type="binding site" evidence="3">
    <location>
        <position position="131"/>
    </location>
    <ligand>
        <name>a divalent metal cation</name>
        <dbReference type="ChEBI" id="CHEBI:60240"/>
    </ligand>
</feature>
<sequence>MLKLFEYNWQVRKDWFDWCDTVSVEELFRKRTGGIGYILPTLYHIVAVEYGWICGGIQEKAIEIPPFEEMASLRQIKDFSARCHVELAPFIYDWNDNLEERIMIDITDEGEREAHKYGEVMRHVIAHEIHHIGQLSIWSREIGKKPVTANLIGRGLFEKKIKESGI</sequence>
<dbReference type="RefSeq" id="WP_115995761.1">
    <property type="nucleotide sequence ID" value="NZ_QRDY01000033.1"/>
</dbReference>
<evidence type="ECO:0000256" key="1">
    <source>
        <dbReference type="ARBA" id="ARBA00008635"/>
    </source>
</evidence>
<dbReference type="Proteomes" id="UP000256869">
    <property type="component" value="Unassembled WGS sequence"/>
</dbReference>
<comment type="similarity">
    <text evidence="1">Belongs to the DinB family.</text>
</comment>